<proteinExistence type="predicted"/>
<organism evidence="1 2">
    <name type="scientific">Phaeodactylibacter xiamenensis</name>
    <dbReference type="NCBI Taxonomy" id="1524460"/>
    <lineage>
        <taxon>Bacteria</taxon>
        <taxon>Pseudomonadati</taxon>
        <taxon>Bacteroidota</taxon>
        <taxon>Saprospiria</taxon>
        <taxon>Saprospirales</taxon>
        <taxon>Haliscomenobacteraceae</taxon>
        <taxon>Phaeodactylibacter</taxon>
    </lineage>
</organism>
<evidence type="ECO:0000313" key="1">
    <source>
        <dbReference type="EMBL" id="KGE84820.1"/>
    </source>
</evidence>
<name>A0A098RY60_9BACT</name>
<dbReference type="OrthoDB" id="6092898at2"/>
<evidence type="ECO:0000313" key="2">
    <source>
        <dbReference type="Proteomes" id="UP000029736"/>
    </source>
</evidence>
<dbReference type="EMBL" id="JPOS01000124">
    <property type="protein sequence ID" value="KGE84820.1"/>
    <property type="molecule type" value="Genomic_DNA"/>
</dbReference>
<dbReference type="RefSeq" id="WP_044230286.1">
    <property type="nucleotide sequence ID" value="NZ_JPOS01000124.1"/>
</dbReference>
<accession>A0A098RY60</accession>
<dbReference type="AlphaFoldDB" id="A0A098RY60"/>
<protein>
    <submittedName>
        <fullName evidence="1">Uncharacterized protein</fullName>
    </submittedName>
</protein>
<gene>
    <name evidence="1" type="ORF">IX84_31625</name>
</gene>
<reference evidence="1 2" key="1">
    <citation type="journal article" date="2014" name="Int. J. Syst. Evol. Microbiol.">
        <title>Phaeodactylibacter xiamenensis gen. nov., sp. nov., a member of the family Saprospiraceae isolated from the marine alga Phaeodactylum tricornutum.</title>
        <authorList>
            <person name="Chen Z.Jr."/>
            <person name="Lei X."/>
            <person name="Lai Q."/>
            <person name="Li Y."/>
            <person name="Zhang B."/>
            <person name="Zhang J."/>
            <person name="Zhang H."/>
            <person name="Yang L."/>
            <person name="Zheng W."/>
            <person name="Tian Y."/>
            <person name="Yu Z."/>
            <person name="Xu H.Jr."/>
            <person name="Zheng T."/>
        </authorList>
    </citation>
    <scope>NUCLEOTIDE SEQUENCE [LARGE SCALE GENOMIC DNA]</scope>
    <source>
        <strain evidence="1 2">KD52</strain>
    </source>
</reference>
<dbReference type="Proteomes" id="UP000029736">
    <property type="component" value="Unassembled WGS sequence"/>
</dbReference>
<sequence>MKLEQILNYVNSFEKNPFLKVIDSIISNNPKEHKEVDRILNELDGQIKNADNKSVAQILNLVEDEFADHIKEEFLNTTSQLDILIDIIIRDGNSLMKREWLGKLYEKEIQKIKKRIKSFEKSFDEEDKDPRNRDYVIYKKCLETAYKNDREHNQESKITRDEQSILNTLASSLELSHEEIKLINYLIVPLQKIDVDEIIKYLSSTGVIFYSRKNHQVYVADEVIRILRKIRGKDVSEKVFRKVLKKLKDSHINQLARKHSIDRKLSREEKIKEILNEGITLTSALINGIFRDDVNKTERRATINELIEKRLRIDEKIKGASLEAKVENLITYFKNREKDGALTISVNGYEKLLKDVKGHIPKLNSIVREEFELQEEDVLKAKFLLMYNIRPSDVLYLLTDDEVKDFCNAQSISIRGNEIQNVLDEYKDVENLFIENYELIARRDFNSLQENGLDVKEAEIGVKFEEVTKSILKKLGFNVDDDLRDSVNTSKDKADIILNEGENSLIIIECKSIKEKGYNKYSSVARQVKSYKNNAEKKGYEVMKIFIVAPEFTDEFINDCTLDYESNLSLITADTLIEIYNVFKEFGHKSLPISLLMRDVLIDKERVLKSLEK</sequence>
<comment type="caution">
    <text evidence="1">The sequence shown here is derived from an EMBL/GenBank/DDBJ whole genome shotgun (WGS) entry which is preliminary data.</text>
</comment>
<keyword evidence="2" id="KW-1185">Reference proteome</keyword>